<gene>
    <name evidence="2" type="ORF">ANN_08084</name>
</gene>
<keyword evidence="1" id="KW-0472">Membrane</keyword>
<feature type="transmembrane region" description="Helical" evidence="1">
    <location>
        <begin position="184"/>
        <end position="211"/>
    </location>
</feature>
<keyword evidence="3" id="KW-1185">Reference proteome</keyword>
<proteinExistence type="predicted"/>
<evidence type="ECO:0000313" key="2">
    <source>
        <dbReference type="EMBL" id="KAJ4439953.1"/>
    </source>
</evidence>
<accession>A0ABQ8T1T7</accession>
<keyword evidence="1" id="KW-1133">Transmembrane helix</keyword>
<name>A0ABQ8T1T7_PERAM</name>
<dbReference type="Proteomes" id="UP001148838">
    <property type="component" value="Unassembled WGS sequence"/>
</dbReference>
<comment type="caution">
    <text evidence="2">The sequence shown here is derived from an EMBL/GenBank/DDBJ whole genome shotgun (WGS) entry which is preliminary data.</text>
</comment>
<evidence type="ECO:0000313" key="3">
    <source>
        <dbReference type="Proteomes" id="UP001148838"/>
    </source>
</evidence>
<reference evidence="2 3" key="1">
    <citation type="journal article" date="2022" name="Allergy">
        <title>Genome assembly and annotation of Periplaneta americana reveal a comprehensive cockroach allergen profile.</title>
        <authorList>
            <person name="Wang L."/>
            <person name="Xiong Q."/>
            <person name="Saelim N."/>
            <person name="Wang L."/>
            <person name="Nong W."/>
            <person name="Wan A.T."/>
            <person name="Shi M."/>
            <person name="Liu X."/>
            <person name="Cao Q."/>
            <person name="Hui J.H.L."/>
            <person name="Sookrung N."/>
            <person name="Leung T.F."/>
            <person name="Tungtrongchitr A."/>
            <person name="Tsui S.K.W."/>
        </authorList>
    </citation>
    <scope>NUCLEOTIDE SEQUENCE [LARGE SCALE GENOMIC DNA]</scope>
    <source>
        <strain evidence="2">PWHHKU_190912</strain>
    </source>
</reference>
<organism evidence="2 3">
    <name type="scientific">Periplaneta americana</name>
    <name type="common">American cockroach</name>
    <name type="synonym">Blatta americana</name>
    <dbReference type="NCBI Taxonomy" id="6978"/>
    <lineage>
        <taxon>Eukaryota</taxon>
        <taxon>Metazoa</taxon>
        <taxon>Ecdysozoa</taxon>
        <taxon>Arthropoda</taxon>
        <taxon>Hexapoda</taxon>
        <taxon>Insecta</taxon>
        <taxon>Pterygota</taxon>
        <taxon>Neoptera</taxon>
        <taxon>Polyneoptera</taxon>
        <taxon>Dictyoptera</taxon>
        <taxon>Blattodea</taxon>
        <taxon>Blattoidea</taxon>
        <taxon>Blattidae</taxon>
        <taxon>Blattinae</taxon>
        <taxon>Periplaneta</taxon>
    </lineage>
</organism>
<evidence type="ECO:0000256" key="1">
    <source>
        <dbReference type="SAM" id="Phobius"/>
    </source>
</evidence>
<keyword evidence="1" id="KW-0812">Transmembrane</keyword>
<protein>
    <submittedName>
        <fullName evidence="2">Uncharacterized protein</fullName>
    </submittedName>
</protein>
<sequence length="507" mass="57830">MEICVQNIEVRTSCRNNSARICEDASFITPLLVQGNCNPSGKEKTTGYFQNGFPLSPSSAFIFHFDSVRLHLPLSQPFPSSSTLTVFAFNFHFHSLRFPPPHSQTSPSTSIFTVFAFIFHFRNLRIHFLFHSLRLHLPHSQPSPTSSFFIFPLSYSQPLFFHLPILQPYFLFSQLSPSTSPFTIFVFIFHISQSLPSSYSFITFVFISVHFPLFSRYHFLFLYILHIVMANKNTFLLPSIPPMLDRHLNFIDLGRDRTRREGQRYTDYATQVDLLSVNPKRCQELDNAGIVITRVILSSKCGTTSKCAECPPPVYEHDEQTQVDEYYGEPLAVVQKVKDSLEAVPRSQDKAVAAKFEHVLENNPGYKEMLQVADILNGKCETITEIRNILLTMHNVPLSNYSSWLFNDAVSTTRLFSVDEIGDNEMIFGEMRPRIRHRLPCIHITVGEHLGKNPTRSDVLNSRSKKASSAPNFANQAFRSSECVGTRNSVAITALRCKSKNRGFDYR</sequence>
<dbReference type="EMBL" id="JAJSOF020000017">
    <property type="protein sequence ID" value="KAJ4439953.1"/>
    <property type="molecule type" value="Genomic_DNA"/>
</dbReference>